<dbReference type="EMBL" id="ML732162">
    <property type="protein sequence ID" value="KAB8078062.1"/>
    <property type="molecule type" value="Genomic_DNA"/>
</dbReference>
<dbReference type="AlphaFoldDB" id="A0A5N5XF92"/>
<name>A0A5N5XF92_9EURO</name>
<keyword evidence="1" id="KW-1133">Transmembrane helix</keyword>
<proteinExistence type="predicted"/>
<accession>A0A5N5XF92</accession>
<sequence>MVHVVGPVYRRLGFCSTTMNYFHGIGLLPQYVSLFAELLVMALHPKFVRYSTKGYSIQFLRSWLAGRSRFKDIIFVEKFGGLDLRLHIG</sequence>
<dbReference type="Proteomes" id="UP000326565">
    <property type="component" value="Unassembled WGS sequence"/>
</dbReference>
<keyword evidence="1" id="KW-0472">Membrane</keyword>
<protein>
    <submittedName>
        <fullName evidence="2">Uncharacterized protein</fullName>
    </submittedName>
</protein>
<organism evidence="2 3">
    <name type="scientific">Aspergillus leporis</name>
    <dbReference type="NCBI Taxonomy" id="41062"/>
    <lineage>
        <taxon>Eukaryota</taxon>
        <taxon>Fungi</taxon>
        <taxon>Dikarya</taxon>
        <taxon>Ascomycota</taxon>
        <taxon>Pezizomycotina</taxon>
        <taxon>Eurotiomycetes</taxon>
        <taxon>Eurotiomycetidae</taxon>
        <taxon>Eurotiales</taxon>
        <taxon>Aspergillaceae</taxon>
        <taxon>Aspergillus</taxon>
        <taxon>Aspergillus subgen. Circumdati</taxon>
    </lineage>
</organism>
<keyword evidence="1" id="KW-0812">Transmembrane</keyword>
<gene>
    <name evidence="2" type="ORF">BDV29DRAFT_167259</name>
</gene>
<feature type="transmembrane region" description="Helical" evidence="1">
    <location>
        <begin position="20"/>
        <end position="43"/>
    </location>
</feature>
<evidence type="ECO:0000313" key="3">
    <source>
        <dbReference type="Proteomes" id="UP000326565"/>
    </source>
</evidence>
<evidence type="ECO:0000256" key="1">
    <source>
        <dbReference type="SAM" id="Phobius"/>
    </source>
</evidence>
<reference evidence="2 3" key="1">
    <citation type="submission" date="2019-04" db="EMBL/GenBank/DDBJ databases">
        <title>Friends and foes A comparative genomics study of 23 Aspergillus species from section Flavi.</title>
        <authorList>
            <consortium name="DOE Joint Genome Institute"/>
            <person name="Kjaerbolling I."/>
            <person name="Vesth T."/>
            <person name="Frisvad J.C."/>
            <person name="Nybo J.L."/>
            <person name="Theobald S."/>
            <person name="Kildgaard S."/>
            <person name="Isbrandt T."/>
            <person name="Kuo A."/>
            <person name="Sato A."/>
            <person name="Lyhne E.K."/>
            <person name="Kogle M.E."/>
            <person name="Wiebenga A."/>
            <person name="Kun R.S."/>
            <person name="Lubbers R.J."/>
            <person name="Makela M.R."/>
            <person name="Barry K."/>
            <person name="Chovatia M."/>
            <person name="Clum A."/>
            <person name="Daum C."/>
            <person name="Haridas S."/>
            <person name="He G."/>
            <person name="LaButti K."/>
            <person name="Lipzen A."/>
            <person name="Mondo S."/>
            <person name="Riley R."/>
            <person name="Salamov A."/>
            <person name="Simmons B.A."/>
            <person name="Magnuson J.K."/>
            <person name="Henrissat B."/>
            <person name="Mortensen U.H."/>
            <person name="Larsen T.O."/>
            <person name="Devries R.P."/>
            <person name="Grigoriev I.V."/>
            <person name="Machida M."/>
            <person name="Baker S.E."/>
            <person name="Andersen M.R."/>
        </authorList>
    </citation>
    <scope>NUCLEOTIDE SEQUENCE [LARGE SCALE GENOMIC DNA]</scope>
    <source>
        <strain evidence="2 3">CBS 151.66</strain>
    </source>
</reference>
<evidence type="ECO:0000313" key="2">
    <source>
        <dbReference type="EMBL" id="KAB8078062.1"/>
    </source>
</evidence>
<keyword evidence="3" id="KW-1185">Reference proteome</keyword>